<dbReference type="SUPFAM" id="SSF48371">
    <property type="entry name" value="ARM repeat"/>
    <property type="match status" value="1"/>
</dbReference>
<protein>
    <submittedName>
        <fullName evidence="2">Uncharacterized protein</fullName>
    </submittedName>
</protein>
<accession>A0A165S3C5</accession>
<dbReference type="InterPro" id="IPR016024">
    <property type="entry name" value="ARM-type_fold"/>
</dbReference>
<keyword evidence="1" id="KW-0812">Transmembrane</keyword>
<dbReference type="EMBL" id="KV425576">
    <property type="protein sequence ID" value="KZT24620.1"/>
    <property type="molecule type" value="Genomic_DNA"/>
</dbReference>
<proteinExistence type="predicted"/>
<sequence length="415" mass="46506">MTQYLAFCSCERQMSGRIPLVAYTDSQLSMAGSVAYLRLPSRSRGLFEDHTRENDNCSLIAVSIASNSTSPENVGPGRTLDTVISMLGQHVTSFLSHVSERRLRKGPNVLVGRMLGTLDWTNCSCESVWCRKLSGGKQHSPVDLTSDAPSLQQISEALYASTCSSCRTKYAESLLRSPVFRRGCRKLLKQLRSGSKSVQLLAAYYILALACFHPLLLQVFVANDAMNIVNYILSSSRFFSNDALSAPLAPLERALASESENGVLSTIKDSESLLAKMLQGYYYEANMSEREVTNLLPYMTKFNWSLLRDLRNSQSQLLVASVFPLPQVSDWASPLVNIPAFKRNLDAQTIISLWTLLYTSVDPVVRAIIGSFIRNIYSFAARNVYCDNDLIGQGSSILWYWRCFWMPLLRLRYDI</sequence>
<gene>
    <name evidence="2" type="ORF">NEOLEDRAFT_403408</name>
</gene>
<name>A0A165S3C5_9AGAM</name>
<feature type="transmembrane region" description="Helical" evidence="1">
    <location>
        <begin position="198"/>
        <end position="221"/>
    </location>
</feature>
<dbReference type="InParanoid" id="A0A165S3C5"/>
<organism evidence="2 3">
    <name type="scientific">Neolentinus lepideus HHB14362 ss-1</name>
    <dbReference type="NCBI Taxonomy" id="1314782"/>
    <lineage>
        <taxon>Eukaryota</taxon>
        <taxon>Fungi</taxon>
        <taxon>Dikarya</taxon>
        <taxon>Basidiomycota</taxon>
        <taxon>Agaricomycotina</taxon>
        <taxon>Agaricomycetes</taxon>
        <taxon>Gloeophyllales</taxon>
        <taxon>Gloeophyllaceae</taxon>
        <taxon>Neolentinus</taxon>
    </lineage>
</organism>
<evidence type="ECO:0000313" key="3">
    <source>
        <dbReference type="Proteomes" id="UP000076761"/>
    </source>
</evidence>
<dbReference type="Proteomes" id="UP000076761">
    <property type="component" value="Unassembled WGS sequence"/>
</dbReference>
<dbReference type="AlphaFoldDB" id="A0A165S3C5"/>
<dbReference type="OrthoDB" id="10536289at2759"/>
<keyword evidence="1" id="KW-0472">Membrane</keyword>
<keyword evidence="1" id="KW-1133">Transmembrane helix</keyword>
<evidence type="ECO:0000256" key="1">
    <source>
        <dbReference type="SAM" id="Phobius"/>
    </source>
</evidence>
<reference evidence="2 3" key="1">
    <citation type="journal article" date="2016" name="Mol. Biol. Evol.">
        <title>Comparative Genomics of Early-Diverging Mushroom-Forming Fungi Provides Insights into the Origins of Lignocellulose Decay Capabilities.</title>
        <authorList>
            <person name="Nagy L.G."/>
            <person name="Riley R."/>
            <person name="Tritt A."/>
            <person name="Adam C."/>
            <person name="Daum C."/>
            <person name="Floudas D."/>
            <person name="Sun H."/>
            <person name="Yadav J.S."/>
            <person name="Pangilinan J."/>
            <person name="Larsson K.H."/>
            <person name="Matsuura K."/>
            <person name="Barry K."/>
            <person name="Labutti K."/>
            <person name="Kuo R."/>
            <person name="Ohm R.A."/>
            <person name="Bhattacharya S.S."/>
            <person name="Shirouzu T."/>
            <person name="Yoshinaga Y."/>
            <person name="Martin F.M."/>
            <person name="Grigoriev I.V."/>
            <person name="Hibbett D.S."/>
        </authorList>
    </citation>
    <scope>NUCLEOTIDE SEQUENCE [LARGE SCALE GENOMIC DNA]</scope>
    <source>
        <strain evidence="2 3">HHB14362 ss-1</strain>
    </source>
</reference>
<keyword evidence="3" id="KW-1185">Reference proteome</keyword>
<evidence type="ECO:0000313" key="2">
    <source>
        <dbReference type="EMBL" id="KZT24620.1"/>
    </source>
</evidence>